<organism evidence="1 2">
    <name type="scientific">Tigheibacillus jepli</name>
    <dbReference type="NCBI Taxonomy" id="3035914"/>
    <lineage>
        <taxon>Bacteria</taxon>
        <taxon>Bacillati</taxon>
        <taxon>Bacillota</taxon>
        <taxon>Bacilli</taxon>
        <taxon>Bacillales</taxon>
        <taxon>Bacillaceae</taxon>
        <taxon>Tigheibacillus</taxon>
    </lineage>
</organism>
<dbReference type="InterPro" id="IPR017938">
    <property type="entry name" value="Riboflavin_synthase-like_b-brl"/>
</dbReference>
<dbReference type="RefSeq" id="WP_320384427.1">
    <property type="nucleotide sequence ID" value="NZ_JAROCA020000001.1"/>
</dbReference>
<evidence type="ECO:0000313" key="1">
    <source>
        <dbReference type="EMBL" id="MDY0405132.1"/>
    </source>
</evidence>
<evidence type="ECO:0000313" key="2">
    <source>
        <dbReference type="Proteomes" id="UP001228376"/>
    </source>
</evidence>
<proteinExistence type="predicted"/>
<name>A0ABU5CH04_9BACI</name>
<comment type="caution">
    <text evidence="1">The sequence shown here is derived from an EMBL/GenBank/DDBJ whole genome shotgun (WGS) entry which is preliminary data.</text>
</comment>
<reference evidence="1 2" key="1">
    <citation type="submission" date="2023-10" db="EMBL/GenBank/DDBJ databases">
        <title>179-bfca-hs.</title>
        <authorList>
            <person name="Miliotis G."/>
            <person name="Sengupta P."/>
            <person name="Hameed A."/>
            <person name="Chuvochina M."/>
            <person name="Mcdonagh F."/>
            <person name="Simpson A.C."/>
            <person name="Singh N.K."/>
            <person name="Rekha P.D."/>
            <person name="Raman K."/>
            <person name="Hugenholtz P."/>
            <person name="Venkateswaran K."/>
        </authorList>
    </citation>
    <scope>NUCLEOTIDE SEQUENCE [LARGE SCALE GENOMIC DNA]</scope>
    <source>
        <strain evidence="1 2">179-BFC-A-HS</strain>
    </source>
</reference>
<dbReference type="Proteomes" id="UP001228376">
    <property type="component" value="Unassembled WGS sequence"/>
</dbReference>
<gene>
    <name evidence="1" type="ORF">P5G51_006715</name>
</gene>
<protein>
    <submittedName>
        <fullName evidence="1">Uncharacterized protein</fullName>
    </submittedName>
</protein>
<dbReference type="Gene3D" id="2.40.30.10">
    <property type="entry name" value="Translation factors"/>
    <property type="match status" value="1"/>
</dbReference>
<dbReference type="EMBL" id="JAROCA020000001">
    <property type="protein sequence ID" value="MDY0405132.1"/>
    <property type="molecule type" value="Genomic_DNA"/>
</dbReference>
<sequence>MAKLTLKLKKKEEVADDTMAFYWQVPDDFTFKAGQFGDFTLLDPRKRMKKATQGHFHLYIPQPKTNW</sequence>
<dbReference type="SUPFAM" id="SSF63380">
    <property type="entry name" value="Riboflavin synthase domain-like"/>
    <property type="match status" value="1"/>
</dbReference>
<keyword evidence="2" id="KW-1185">Reference proteome</keyword>
<accession>A0ABU5CH04</accession>